<keyword evidence="2" id="KW-1185">Reference proteome</keyword>
<proteinExistence type="predicted"/>
<dbReference type="EMBL" id="SRYA01000027">
    <property type="protein sequence ID" value="TGY95578.1"/>
    <property type="molecule type" value="Genomic_DNA"/>
</dbReference>
<name>A0AC61RV47_9FIRM</name>
<reference evidence="1" key="1">
    <citation type="submission" date="2019-04" db="EMBL/GenBank/DDBJ databases">
        <title>Microbes associate with the intestines of laboratory mice.</title>
        <authorList>
            <person name="Navarre W."/>
            <person name="Wong E."/>
            <person name="Huang K."/>
            <person name="Tropini C."/>
            <person name="Ng K."/>
            <person name="Yu B."/>
        </authorList>
    </citation>
    <scope>NUCLEOTIDE SEQUENCE</scope>
    <source>
        <strain evidence="1">NM01_1-7b</strain>
    </source>
</reference>
<dbReference type="Proteomes" id="UP000304953">
    <property type="component" value="Unassembled WGS sequence"/>
</dbReference>
<sequence length="282" mass="31401">MKKRIEVIMAVVLLVGAYFFAREGAHMVENMRAQKGEICIVVDAGHGGDDPGKIGVNKEKEKDINLKIARKLQKLLEKEGIKIVMTRTDEGGLYQQSSNNKKVEDMRKRCEIITEAKPVFTVSIHQNSYPEESVKGAQVFYYGQSQEGKKLAETLQKAMVEQLDPENHRQAKANESYFLLKKTPSPTVIVECGFLSNSQEAALLATEEYQQKVAEAVKAGILEYLGRGADAAGTAEQQDETRTESSEQQQDEDNSSGASQQQDETEEESSEQQQDEDNSFGK</sequence>
<accession>A0AC61RV47</accession>
<evidence type="ECO:0000313" key="1">
    <source>
        <dbReference type="EMBL" id="TGY95578.1"/>
    </source>
</evidence>
<evidence type="ECO:0000313" key="2">
    <source>
        <dbReference type="Proteomes" id="UP000304953"/>
    </source>
</evidence>
<organism evidence="1 2">
    <name type="scientific">Petralouisia muris</name>
    <dbReference type="NCBI Taxonomy" id="3032872"/>
    <lineage>
        <taxon>Bacteria</taxon>
        <taxon>Bacillati</taxon>
        <taxon>Bacillota</taxon>
        <taxon>Clostridia</taxon>
        <taxon>Lachnospirales</taxon>
        <taxon>Lachnospiraceae</taxon>
        <taxon>Petralouisia</taxon>
    </lineage>
</organism>
<protein>
    <submittedName>
        <fullName evidence="1">N-acetylmuramoyl-L-alanine amidase</fullName>
    </submittedName>
</protein>
<comment type="caution">
    <text evidence="1">The sequence shown here is derived from an EMBL/GenBank/DDBJ whole genome shotgun (WGS) entry which is preliminary data.</text>
</comment>
<gene>
    <name evidence="1" type="ORF">E5329_14245</name>
</gene>